<feature type="domain" description="Nitroreductase" evidence="4">
    <location>
        <begin position="246"/>
        <end position="334"/>
    </location>
</feature>
<keyword evidence="3" id="KW-0472">Membrane</keyword>
<keyword evidence="2" id="KW-0560">Oxidoreductase</keyword>
<reference evidence="6" key="1">
    <citation type="journal article" date="2019" name="Int. J. Syst. Evol. Microbiol.">
        <title>The Global Catalogue of Microorganisms (GCM) 10K type strain sequencing project: providing services to taxonomists for standard genome sequencing and annotation.</title>
        <authorList>
            <consortium name="The Broad Institute Genomics Platform"/>
            <consortium name="The Broad Institute Genome Sequencing Center for Infectious Disease"/>
            <person name="Wu L."/>
            <person name="Ma J."/>
        </authorList>
    </citation>
    <scope>NUCLEOTIDE SEQUENCE [LARGE SCALE GENOMIC DNA]</scope>
    <source>
        <strain evidence="6">DT28</strain>
    </source>
</reference>
<evidence type="ECO:0000256" key="1">
    <source>
        <dbReference type="ARBA" id="ARBA00007118"/>
    </source>
</evidence>
<keyword evidence="3" id="KW-1133">Transmembrane helix</keyword>
<evidence type="ECO:0000256" key="2">
    <source>
        <dbReference type="ARBA" id="ARBA00023002"/>
    </source>
</evidence>
<dbReference type="InterPro" id="IPR029479">
    <property type="entry name" value="Nitroreductase"/>
</dbReference>
<dbReference type="CDD" id="cd02062">
    <property type="entry name" value="Nitro_FMN_reductase"/>
    <property type="match status" value="1"/>
</dbReference>
<keyword evidence="6" id="KW-1185">Reference proteome</keyword>
<gene>
    <name evidence="5" type="ORF">ACFO3I_17645</name>
</gene>
<comment type="similarity">
    <text evidence="1">Belongs to the nitroreductase family.</text>
</comment>
<dbReference type="SUPFAM" id="SSF55469">
    <property type="entry name" value="FMN-dependent nitroreductase-like"/>
    <property type="match status" value="1"/>
</dbReference>
<dbReference type="RefSeq" id="WP_377336305.1">
    <property type="nucleotide sequence ID" value="NZ_JBHSGB010000017.1"/>
</dbReference>
<dbReference type="PANTHER" id="PTHR43673:SF10">
    <property type="entry name" value="NADH DEHYDROGENASE_NAD(P)H NITROREDUCTASE XCC3605-RELATED"/>
    <property type="match status" value="1"/>
</dbReference>
<accession>A0ABV9JRD5</accession>
<dbReference type="EMBL" id="JBHSGB010000017">
    <property type="protein sequence ID" value="MFC4656846.1"/>
    <property type="molecule type" value="Genomic_DNA"/>
</dbReference>
<dbReference type="InterPro" id="IPR000415">
    <property type="entry name" value="Nitroreductase-like"/>
</dbReference>
<sequence>MPASFKQWLKQCIEHVSLFWAGLLAWSAFSASLFYLFSPAFRREQRSVLAGRLAYQQQLHQLGQSSALLRRNIHRLEKGLIMQPRRASFASDYIMETVGTFQRAVQQKSICAAELKWAADVLNFYFDVVTDTAEIAKARSLFGQAWQQLCEDQAEQGCATVGAGSGSVPYPASALPDCPIEFADLHTLYQRRRSVRWFTQQQVDPALVRQAVNAASLAPSACNRQPYRFDLLTRPADAAKVADLAMGTTGFARQIPSLIAVIGDLSCYPAERDRHVIYIDASLATMQLMLALETLGLSTCPINWPDIESREKAIAQTLGLEPYQRVVMLLAIGYADPQGGIAFSQKKTDALLVREVTL</sequence>
<dbReference type="Pfam" id="PF00881">
    <property type="entry name" value="Nitroreductase"/>
    <property type="match status" value="1"/>
</dbReference>
<comment type="caution">
    <text evidence="5">The sequence shown here is derived from an EMBL/GenBank/DDBJ whole genome shotgun (WGS) entry which is preliminary data.</text>
</comment>
<dbReference type="PANTHER" id="PTHR43673">
    <property type="entry name" value="NAD(P)H NITROREDUCTASE YDGI-RELATED"/>
    <property type="match status" value="1"/>
</dbReference>
<dbReference type="Gene3D" id="3.40.109.10">
    <property type="entry name" value="NADH Oxidase"/>
    <property type="match status" value="1"/>
</dbReference>
<dbReference type="Proteomes" id="UP001595962">
    <property type="component" value="Unassembled WGS sequence"/>
</dbReference>
<evidence type="ECO:0000313" key="6">
    <source>
        <dbReference type="Proteomes" id="UP001595962"/>
    </source>
</evidence>
<evidence type="ECO:0000259" key="4">
    <source>
        <dbReference type="Pfam" id="PF00881"/>
    </source>
</evidence>
<evidence type="ECO:0000313" key="5">
    <source>
        <dbReference type="EMBL" id="MFC4656846.1"/>
    </source>
</evidence>
<organism evidence="5 6">
    <name type="scientific">Rheinheimera marina</name>
    <dbReference type="NCBI Taxonomy" id="1774958"/>
    <lineage>
        <taxon>Bacteria</taxon>
        <taxon>Pseudomonadati</taxon>
        <taxon>Pseudomonadota</taxon>
        <taxon>Gammaproteobacteria</taxon>
        <taxon>Chromatiales</taxon>
        <taxon>Chromatiaceae</taxon>
        <taxon>Rheinheimera</taxon>
    </lineage>
</organism>
<keyword evidence="3" id="KW-0812">Transmembrane</keyword>
<feature type="transmembrane region" description="Helical" evidence="3">
    <location>
        <begin position="18"/>
        <end position="37"/>
    </location>
</feature>
<name>A0ABV9JRD5_9GAMM</name>
<protein>
    <submittedName>
        <fullName evidence="5">Nitroreductase family protein</fullName>
    </submittedName>
</protein>
<evidence type="ECO:0000256" key="3">
    <source>
        <dbReference type="SAM" id="Phobius"/>
    </source>
</evidence>
<proteinExistence type="inferred from homology"/>